<feature type="transmembrane region" description="Helical" evidence="6">
    <location>
        <begin position="41"/>
        <end position="63"/>
    </location>
</feature>
<keyword evidence="9" id="KW-1185">Reference proteome</keyword>
<dbReference type="RefSeq" id="WP_344219423.1">
    <property type="nucleotide sequence ID" value="NZ_BAAAOS010000045.1"/>
</dbReference>
<gene>
    <name evidence="8" type="ORF">GCM10009789_57900</name>
</gene>
<dbReference type="PANTHER" id="PTHR23501:SF197">
    <property type="entry name" value="COMD"/>
    <property type="match status" value="1"/>
</dbReference>
<keyword evidence="3 6" id="KW-1133">Transmembrane helix</keyword>
<dbReference type="PANTHER" id="PTHR23501">
    <property type="entry name" value="MAJOR FACILITATOR SUPERFAMILY"/>
    <property type="match status" value="1"/>
</dbReference>
<evidence type="ECO:0000259" key="7">
    <source>
        <dbReference type="PROSITE" id="PS50850"/>
    </source>
</evidence>
<feature type="transmembrane region" description="Helical" evidence="6">
    <location>
        <begin position="75"/>
        <end position="94"/>
    </location>
</feature>
<feature type="transmembrane region" description="Helical" evidence="6">
    <location>
        <begin position="297"/>
        <end position="320"/>
    </location>
</feature>
<dbReference type="CDD" id="cd17502">
    <property type="entry name" value="MFS_Azr1_MDR_like"/>
    <property type="match status" value="1"/>
</dbReference>
<feature type="transmembrane region" description="Helical" evidence="6">
    <location>
        <begin position="361"/>
        <end position="381"/>
    </location>
</feature>
<dbReference type="InterPro" id="IPR011701">
    <property type="entry name" value="MFS"/>
</dbReference>
<dbReference type="InterPro" id="IPR036259">
    <property type="entry name" value="MFS_trans_sf"/>
</dbReference>
<feature type="region of interest" description="Disordered" evidence="5">
    <location>
        <begin position="526"/>
        <end position="555"/>
    </location>
</feature>
<dbReference type="PROSITE" id="PS50850">
    <property type="entry name" value="MFS"/>
    <property type="match status" value="1"/>
</dbReference>
<dbReference type="Pfam" id="PF07690">
    <property type="entry name" value="MFS_1"/>
    <property type="match status" value="1"/>
</dbReference>
<comment type="caution">
    <text evidence="8">The sequence shown here is derived from an EMBL/GenBank/DDBJ whole genome shotgun (WGS) entry which is preliminary data.</text>
</comment>
<feature type="transmembrane region" description="Helical" evidence="6">
    <location>
        <begin position="255"/>
        <end position="276"/>
    </location>
</feature>
<accession>A0ABN2E666</accession>
<feature type="transmembrane region" description="Helical" evidence="6">
    <location>
        <begin position="106"/>
        <end position="124"/>
    </location>
</feature>
<comment type="subcellular location">
    <subcellularLocation>
        <location evidence="1">Cell membrane</location>
        <topology evidence="1">Multi-pass membrane protein</topology>
    </subcellularLocation>
</comment>
<protein>
    <submittedName>
        <fullName evidence="8">MDR family MFS transporter</fullName>
    </submittedName>
</protein>
<dbReference type="EMBL" id="BAAAOS010000045">
    <property type="protein sequence ID" value="GAA1596378.1"/>
    <property type="molecule type" value="Genomic_DNA"/>
</dbReference>
<evidence type="ECO:0000256" key="2">
    <source>
        <dbReference type="ARBA" id="ARBA00022692"/>
    </source>
</evidence>
<sequence>MTTTSSPSPAEPAGVEADVLTADVETGQIAQLTPRQTIQAISGLMMGMFVAILAGTVVSTALPRIIADLGASQSSYTWVITLELLAMTATVPLWGKLADLYNNKLLVQLSLGFFVIGSIVAGFAPNIEVLLGSRVLQGLGAGGLTALVQIVMAAIIPPRELGRYSGIFGAIFASATVGGPLLGGFLVDSPLGWRACFLVGVPFVLAAIVLLQRTLKLPTVRREVKIDWWGAFLITAGVSTLLVWSSFAGSKFEWASGWSFLLVAVALVALGAAVMVERRHPEPIIPMDLFRNRTVTLAIVASALVGVAMFGGSVFLAQYFQIAQGYTPTKAGLMSLPMILGMMVASTIAGGLITKYGKWKIYLVVGSILMPIGLALFGTIDAHTGKVMLWAFMVVLGVGLGLVMQNLVLAAQNDVPARELGAATSAVSFFRSMGGTIGVSVLGAILANKVTETLNPGGASSGGSNAVPNISELPEQARTAVENAYAAATADLFMMSVPFAVLALVAVLFIKEKALLTTSGSERMAEEAAAQSAVGDTVGETVQDDGKGRAGKLDA</sequence>
<feature type="transmembrane region" description="Helical" evidence="6">
    <location>
        <begin position="332"/>
        <end position="354"/>
    </location>
</feature>
<feature type="transmembrane region" description="Helical" evidence="6">
    <location>
        <begin position="167"/>
        <end position="186"/>
    </location>
</feature>
<evidence type="ECO:0000256" key="1">
    <source>
        <dbReference type="ARBA" id="ARBA00004651"/>
    </source>
</evidence>
<evidence type="ECO:0000256" key="6">
    <source>
        <dbReference type="SAM" id="Phobius"/>
    </source>
</evidence>
<evidence type="ECO:0000313" key="9">
    <source>
        <dbReference type="Proteomes" id="UP001500393"/>
    </source>
</evidence>
<feature type="transmembrane region" description="Helical" evidence="6">
    <location>
        <begin position="420"/>
        <end position="447"/>
    </location>
</feature>
<feature type="compositionally biased region" description="Basic and acidic residues" evidence="5">
    <location>
        <begin position="544"/>
        <end position="555"/>
    </location>
</feature>
<dbReference type="InterPro" id="IPR020846">
    <property type="entry name" value="MFS_dom"/>
</dbReference>
<feature type="domain" description="Major facilitator superfamily (MFS) profile" evidence="7">
    <location>
        <begin position="40"/>
        <end position="515"/>
    </location>
</feature>
<dbReference type="Gene3D" id="1.20.1250.20">
    <property type="entry name" value="MFS general substrate transporter like domains"/>
    <property type="match status" value="1"/>
</dbReference>
<organism evidence="8 9">
    <name type="scientific">Kribbella sancticallisti</name>
    <dbReference type="NCBI Taxonomy" id="460087"/>
    <lineage>
        <taxon>Bacteria</taxon>
        <taxon>Bacillati</taxon>
        <taxon>Actinomycetota</taxon>
        <taxon>Actinomycetes</taxon>
        <taxon>Propionibacteriales</taxon>
        <taxon>Kribbellaceae</taxon>
        <taxon>Kribbella</taxon>
    </lineage>
</organism>
<dbReference type="Proteomes" id="UP001500393">
    <property type="component" value="Unassembled WGS sequence"/>
</dbReference>
<dbReference type="PRINTS" id="PR01036">
    <property type="entry name" value="TCRTETB"/>
</dbReference>
<dbReference type="Gene3D" id="1.20.1720.10">
    <property type="entry name" value="Multidrug resistance protein D"/>
    <property type="match status" value="1"/>
</dbReference>
<feature type="transmembrane region" description="Helical" evidence="6">
    <location>
        <begin position="136"/>
        <end position="155"/>
    </location>
</feature>
<dbReference type="SUPFAM" id="SSF103473">
    <property type="entry name" value="MFS general substrate transporter"/>
    <property type="match status" value="1"/>
</dbReference>
<evidence type="ECO:0000256" key="3">
    <source>
        <dbReference type="ARBA" id="ARBA00022989"/>
    </source>
</evidence>
<name>A0ABN2E666_9ACTN</name>
<evidence type="ECO:0000313" key="8">
    <source>
        <dbReference type="EMBL" id="GAA1596378.1"/>
    </source>
</evidence>
<evidence type="ECO:0000256" key="4">
    <source>
        <dbReference type="ARBA" id="ARBA00023136"/>
    </source>
</evidence>
<keyword evidence="4 6" id="KW-0472">Membrane</keyword>
<feature type="transmembrane region" description="Helical" evidence="6">
    <location>
        <begin position="387"/>
        <end position="408"/>
    </location>
</feature>
<keyword evidence="2 6" id="KW-0812">Transmembrane</keyword>
<reference evidence="8 9" key="1">
    <citation type="journal article" date="2019" name="Int. J. Syst. Evol. Microbiol.">
        <title>The Global Catalogue of Microorganisms (GCM) 10K type strain sequencing project: providing services to taxonomists for standard genome sequencing and annotation.</title>
        <authorList>
            <consortium name="The Broad Institute Genomics Platform"/>
            <consortium name="The Broad Institute Genome Sequencing Center for Infectious Disease"/>
            <person name="Wu L."/>
            <person name="Ma J."/>
        </authorList>
    </citation>
    <scope>NUCLEOTIDE SEQUENCE [LARGE SCALE GENOMIC DNA]</scope>
    <source>
        <strain evidence="8 9">JCM 14969</strain>
    </source>
</reference>
<feature type="transmembrane region" description="Helical" evidence="6">
    <location>
        <begin position="192"/>
        <end position="211"/>
    </location>
</feature>
<evidence type="ECO:0000256" key="5">
    <source>
        <dbReference type="SAM" id="MobiDB-lite"/>
    </source>
</evidence>
<feature type="transmembrane region" description="Helical" evidence="6">
    <location>
        <begin position="231"/>
        <end position="249"/>
    </location>
</feature>
<feature type="transmembrane region" description="Helical" evidence="6">
    <location>
        <begin position="492"/>
        <end position="510"/>
    </location>
</feature>
<proteinExistence type="predicted"/>